<dbReference type="Pfam" id="PF02900">
    <property type="entry name" value="LigB"/>
    <property type="match status" value="1"/>
</dbReference>
<evidence type="ECO:0000313" key="7">
    <source>
        <dbReference type="EMBL" id="NMO14575.1"/>
    </source>
</evidence>
<dbReference type="PIRSF" id="PIRSF006157">
    <property type="entry name" value="Doxgns_DODA"/>
    <property type="match status" value="1"/>
</dbReference>
<gene>
    <name evidence="7" type="primary">ygiD</name>
    <name evidence="7" type="ORF">HG543_06835</name>
</gene>
<dbReference type="PANTHER" id="PTHR30096">
    <property type="entry name" value="4,5-DOPA DIOXYGENASE EXTRADIOL-LIKE PROTEIN"/>
    <property type="match status" value="1"/>
</dbReference>
<name>A0A848LCN2_9BACT</name>
<dbReference type="PANTHER" id="PTHR30096:SF0">
    <property type="entry name" value="4,5-DOPA DIOXYGENASE EXTRADIOL-LIKE PROTEIN"/>
    <property type="match status" value="1"/>
</dbReference>
<comment type="caution">
    <text evidence="7">The sequence shown here is derived from an EMBL/GenBank/DDBJ whole genome shotgun (WGS) entry which is preliminary data.</text>
</comment>
<dbReference type="InterPro" id="IPR014436">
    <property type="entry name" value="Extradiol_dOase_DODA"/>
</dbReference>
<reference evidence="7 8" key="1">
    <citation type="submission" date="2020-04" db="EMBL/GenBank/DDBJ databases">
        <title>Draft genome of Pyxidicoccus fallax type strain.</title>
        <authorList>
            <person name="Whitworth D.E."/>
        </authorList>
    </citation>
    <scope>NUCLEOTIDE SEQUENCE [LARGE SCALE GENOMIC DNA]</scope>
    <source>
        <strain evidence="7 8">DSM 14698</strain>
    </source>
</reference>
<dbReference type="Gene3D" id="3.40.830.10">
    <property type="entry name" value="LigB-like"/>
    <property type="match status" value="1"/>
</dbReference>
<comment type="similarity">
    <text evidence="2">Belongs to the DODA-type extradiol aromatic ring-opening dioxygenase family.</text>
</comment>
<sequence>MSQSSEPRLPVLFIGHGSPMNAIEDNTWTHAFRALASQLPKPRAILAISAHWFLPGTFVTGNERPRTIHDFGGFPRALYEMQYPAPGSVELAQRVVKLLGPSRASVQTDWGLDHGTWTVLHHLRPDADVPVVQLSIDARLAPSEHLALGRALAGLRDEGVLIMGSGNVTHNLRHAFTSMRAGNLATPPWAERFDQDVARALEQHDGAFLARVIETEAGQLSHPSIDHFLPLLYAAGAARDNDAVRFPITGFDLASLSMRSVLLG</sequence>
<dbReference type="EMBL" id="JABBJJ010000021">
    <property type="protein sequence ID" value="NMO14575.1"/>
    <property type="molecule type" value="Genomic_DNA"/>
</dbReference>
<dbReference type="AlphaFoldDB" id="A0A848LCN2"/>
<comment type="cofactor">
    <cofactor evidence="1">
        <name>Zn(2+)</name>
        <dbReference type="ChEBI" id="CHEBI:29105"/>
    </cofactor>
</comment>
<dbReference type="GO" id="GO:0050297">
    <property type="term" value="F:stizolobate synthase activity"/>
    <property type="evidence" value="ECO:0007669"/>
    <property type="project" value="UniProtKB-EC"/>
</dbReference>
<evidence type="ECO:0000256" key="2">
    <source>
        <dbReference type="ARBA" id="ARBA00007581"/>
    </source>
</evidence>
<dbReference type="EC" id="1.13.11.29" evidence="7"/>
<keyword evidence="5 7" id="KW-0560">Oxidoreductase</keyword>
<organism evidence="7 8">
    <name type="scientific">Pyxidicoccus fallax</name>
    <dbReference type="NCBI Taxonomy" id="394095"/>
    <lineage>
        <taxon>Bacteria</taxon>
        <taxon>Pseudomonadati</taxon>
        <taxon>Myxococcota</taxon>
        <taxon>Myxococcia</taxon>
        <taxon>Myxococcales</taxon>
        <taxon>Cystobacterineae</taxon>
        <taxon>Myxococcaceae</taxon>
        <taxon>Pyxidicoccus</taxon>
    </lineage>
</organism>
<evidence type="ECO:0000256" key="4">
    <source>
        <dbReference type="ARBA" id="ARBA00022833"/>
    </source>
</evidence>
<dbReference type="Proteomes" id="UP000518300">
    <property type="component" value="Unassembled WGS sequence"/>
</dbReference>
<dbReference type="NCBIfam" id="NF007914">
    <property type="entry name" value="PRK10628.1"/>
    <property type="match status" value="1"/>
</dbReference>
<dbReference type="InterPro" id="IPR004183">
    <property type="entry name" value="Xdiol_dOase_suB"/>
</dbReference>
<feature type="domain" description="Extradiol ring-cleavage dioxygenase class III enzyme subunit B" evidence="6">
    <location>
        <begin position="30"/>
        <end position="240"/>
    </location>
</feature>
<keyword evidence="7" id="KW-0223">Dioxygenase</keyword>
<keyword evidence="8" id="KW-1185">Reference proteome</keyword>
<evidence type="ECO:0000256" key="5">
    <source>
        <dbReference type="ARBA" id="ARBA00023002"/>
    </source>
</evidence>
<dbReference type="SUPFAM" id="SSF53213">
    <property type="entry name" value="LigB-like"/>
    <property type="match status" value="1"/>
</dbReference>
<keyword evidence="3" id="KW-0479">Metal-binding</keyword>
<evidence type="ECO:0000259" key="6">
    <source>
        <dbReference type="Pfam" id="PF02900"/>
    </source>
</evidence>
<protein>
    <submittedName>
        <fullName evidence="7">4,5-DOPA dioxygenase extradiol</fullName>
        <ecNumber evidence="7">1.13.11.29</ecNumber>
    </submittedName>
</protein>
<dbReference type="CDD" id="cd07363">
    <property type="entry name" value="45_DOPA_Dioxygenase"/>
    <property type="match status" value="1"/>
</dbReference>
<evidence type="ECO:0000256" key="1">
    <source>
        <dbReference type="ARBA" id="ARBA00001947"/>
    </source>
</evidence>
<proteinExistence type="inferred from homology"/>
<dbReference type="GO" id="GO:0008270">
    <property type="term" value="F:zinc ion binding"/>
    <property type="evidence" value="ECO:0007669"/>
    <property type="project" value="InterPro"/>
</dbReference>
<keyword evidence="4" id="KW-0862">Zinc</keyword>
<evidence type="ECO:0000313" key="8">
    <source>
        <dbReference type="Proteomes" id="UP000518300"/>
    </source>
</evidence>
<dbReference type="GO" id="GO:0008198">
    <property type="term" value="F:ferrous iron binding"/>
    <property type="evidence" value="ECO:0007669"/>
    <property type="project" value="InterPro"/>
</dbReference>
<evidence type="ECO:0000256" key="3">
    <source>
        <dbReference type="ARBA" id="ARBA00022723"/>
    </source>
</evidence>
<accession>A0A848LCN2</accession>